<dbReference type="NCBIfam" id="NF010009">
    <property type="entry name" value="PRK13482.1"/>
    <property type="match status" value="1"/>
</dbReference>
<dbReference type="Gene3D" id="1.10.150.20">
    <property type="entry name" value="5' to 3' exonuclease, C-terminal subdomain"/>
    <property type="match status" value="1"/>
</dbReference>
<dbReference type="Gene3D" id="1.20.1260.110">
    <property type="entry name" value="DNA integrity scanning linker region"/>
    <property type="match status" value="1"/>
</dbReference>
<feature type="non-terminal residue" evidence="2">
    <location>
        <position position="1"/>
    </location>
</feature>
<name>A0ABW9R0J5_9ACTN</name>
<protein>
    <submittedName>
        <fullName evidence="2">DNA integrity scanning protein DisA</fullName>
    </submittedName>
</protein>
<evidence type="ECO:0000313" key="2">
    <source>
        <dbReference type="EMBL" id="MST35113.1"/>
    </source>
</evidence>
<dbReference type="InterPro" id="IPR010994">
    <property type="entry name" value="RuvA_2-like"/>
</dbReference>
<comment type="caution">
    <text evidence="2">The sequence shown here is derived from an EMBL/GenBank/DDBJ whole genome shotgun (WGS) entry which is preliminary data.</text>
</comment>
<sequence>RHALDSIPRLLGRANQALQTLERYRTRLDAVTSSLSAVEVEDLVTVRDVVTVLQRAEMVRRIADEVEGYIIELGTDGRLVRLQLEELMAGVDDDRQDVIRDYLPDTGAEQVAAAMRALADLPSEQLLDPKAVAQLLDLDHSADLDASLQPRGFRLLGKVPRLPQSAVAEIVDRYGNLQKVMRATTDELEAILGVGVVYARMVKDGLSRLAESSILDQYS</sequence>
<dbReference type="EMBL" id="WJHE01001440">
    <property type="protein sequence ID" value="MST35113.1"/>
    <property type="molecule type" value="Genomic_DNA"/>
</dbReference>
<evidence type="ECO:0000313" key="3">
    <source>
        <dbReference type="Proteomes" id="UP000437736"/>
    </source>
</evidence>
<organism evidence="2 3">
    <name type="scientific">Acidiferrimicrobium australe</name>
    <dbReference type="NCBI Taxonomy" id="2664430"/>
    <lineage>
        <taxon>Bacteria</taxon>
        <taxon>Bacillati</taxon>
        <taxon>Actinomycetota</taxon>
        <taxon>Acidimicrobiia</taxon>
        <taxon>Acidimicrobiales</taxon>
        <taxon>Acidimicrobiaceae</taxon>
        <taxon>Acidiferrimicrobium</taxon>
    </lineage>
</organism>
<keyword evidence="3" id="KW-1185">Reference proteome</keyword>
<dbReference type="Proteomes" id="UP000437736">
    <property type="component" value="Unassembled WGS sequence"/>
</dbReference>
<proteinExistence type="predicted"/>
<gene>
    <name evidence="2" type="primary">disA</name>
    <name evidence="2" type="ORF">GHK86_20575</name>
</gene>
<reference evidence="2 3" key="1">
    <citation type="submission" date="2019-11" db="EMBL/GenBank/DDBJ databases">
        <title>Acidiferrimicrobium australis gen. nov., sp. nov., an acidophilic and obligately heterotrophic, member of the Actinobacteria that catalyses dissimilatory oxido- reduction of iron isolated from metal-rich acidic water in Chile.</title>
        <authorList>
            <person name="Gonzalez D."/>
            <person name="Huber K."/>
            <person name="Hedrich S."/>
            <person name="Rojas-Villalobos C."/>
            <person name="Quatrini R."/>
            <person name="Dinamarca M.A."/>
            <person name="Schwarz A."/>
            <person name="Canales C."/>
            <person name="Nancucheo I."/>
        </authorList>
    </citation>
    <scope>NUCLEOTIDE SEQUENCE [LARGE SCALE GENOMIC DNA]</scope>
    <source>
        <strain evidence="2 3">USS-CCA1</strain>
    </source>
</reference>
<evidence type="ECO:0000259" key="1">
    <source>
        <dbReference type="Pfam" id="PF10635"/>
    </source>
</evidence>
<dbReference type="InterPro" id="IPR018906">
    <property type="entry name" value="DNA_integrity_scan_DisA_link"/>
</dbReference>
<accession>A0ABW9R0J5</accession>
<dbReference type="Pfam" id="PF10635">
    <property type="entry name" value="DisA-linker"/>
    <property type="match status" value="1"/>
</dbReference>
<feature type="domain" description="DNA integrity scanning DisA linker region" evidence="1">
    <location>
        <begin position="4"/>
        <end position="142"/>
    </location>
</feature>
<dbReference type="SUPFAM" id="SSF47781">
    <property type="entry name" value="RuvA domain 2-like"/>
    <property type="match status" value="1"/>
</dbReference>
<dbReference type="InterPro" id="IPR038331">
    <property type="entry name" value="DisA_sf"/>
</dbReference>